<dbReference type="AlphaFoldDB" id="A0A7J6H2A2"/>
<accession>A0A7J6H2A2</accession>
<comment type="caution">
    <text evidence="2">The sequence shown here is derived from an EMBL/GenBank/DDBJ whole genome shotgun (WGS) entry which is preliminary data.</text>
</comment>
<organism evidence="2 3">
    <name type="scientific">Cannabis sativa</name>
    <name type="common">Hemp</name>
    <name type="synonym">Marijuana</name>
    <dbReference type="NCBI Taxonomy" id="3483"/>
    <lineage>
        <taxon>Eukaryota</taxon>
        <taxon>Viridiplantae</taxon>
        <taxon>Streptophyta</taxon>
        <taxon>Embryophyta</taxon>
        <taxon>Tracheophyta</taxon>
        <taxon>Spermatophyta</taxon>
        <taxon>Magnoliopsida</taxon>
        <taxon>eudicotyledons</taxon>
        <taxon>Gunneridae</taxon>
        <taxon>Pentapetalae</taxon>
        <taxon>rosids</taxon>
        <taxon>fabids</taxon>
        <taxon>Rosales</taxon>
        <taxon>Cannabaceae</taxon>
        <taxon>Cannabis</taxon>
    </lineage>
</organism>
<reference evidence="2 3" key="1">
    <citation type="journal article" date="2020" name="bioRxiv">
        <title>Sequence and annotation of 42 cannabis genomes reveals extensive copy number variation in cannabinoid synthesis and pathogen resistance genes.</title>
        <authorList>
            <person name="Mckernan K.J."/>
            <person name="Helbert Y."/>
            <person name="Kane L.T."/>
            <person name="Ebling H."/>
            <person name="Zhang L."/>
            <person name="Liu B."/>
            <person name="Eaton Z."/>
            <person name="Mclaughlin S."/>
            <person name="Kingan S."/>
            <person name="Baybayan P."/>
            <person name="Concepcion G."/>
            <person name="Jordan M."/>
            <person name="Riva A."/>
            <person name="Barbazuk W."/>
            <person name="Harkins T."/>
        </authorList>
    </citation>
    <scope>NUCLEOTIDE SEQUENCE [LARGE SCALE GENOMIC DNA]</scope>
    <source>
        <strain evidence="3">cv. Jamaican Lion 4</strain>
        <tissue evidence="2">Leaf</tissue>
    </source>
</reference>
<dbReference type="Proteomes" id="UP000583929">
    <property type="component" value="Unassembled WGS sequence"/>
</dbReference>
<protein>
    <submittedName>
        <fullName evidence="2">Uncharacterized protein</fullName>
    </submittedName>
</protein>
<feature type="chain" id="PRO_5029454929" evidence="1">
    <location>
        <begin position="23"/>
        <end position="81"/>
    </location>
</feature>
<evidence type="ECO:0000313" key="2">
    <source>
        <dbReference type="EMBL" id="KAF4389356.1"/>
    </source>
</evidence>
<sequence length="81" mass="8733">MEISRVLFFVLGVASLFLTITAQSSAPAPAPTSDAMVNVELGGNDRSRDCMPVDVGGFGIDIPNSLKRDYLNWGWIICCVI</sequence>
<keyword evidence="1" id="KW-0732">Signal</keyword>
<evidence type="ECO:0000256" key="1">
    <source>
        <dbReference type="SAM" id="SignalP"/>
    </source>
</evidence>
<evidence type="ECO:0000313" key="3">
    <source>
        <dbReference type="Proteomes" id="UP000583929"/>
    </source>
</evidence>
<name>A0A7J6H2A2_CANSA</name>
<keyword evidence="3" id="KW-1185">Reference proteome</keyword>
<dbReference type="EMBL" id="JAATIQ010000067">
    <property type="protein sequence ID" value="KAF4389356.1"/>
    <property type="molecule type" value="Genomic_DNA"/>
</dbReference>
<gene>
    <name evidence="2" type="ORF">G4B88_006415</name>
</gene>
<proteinExistence type="predicted"/>
<feature type="signal peptide" evidence="1">
    <location>
        <begin position="1"/>
        <end position="22"/>
    </location>
</feature>